<gene>
    <name evidence="2" type="ORF">SEA_DRGREY_3</name>
</gene>
<proteinExistence type="predicted"/>
<accession>A0A223LHM6</accession>
<reference evidence="2 3" key="1">
    <citation type="submission" date="2017-07" db="EMBL/GenBank/DDBJ databases">
        <authorList>
            <person name="Shaffer M.A."/>
            <person name="Abrahamson P.A."/>
            <person name="Bills J.L."/>
            <person name="Cantu C."/>
            <person name="Miller S.E."/>
            <person name="Nayek S."/>
            <person name="Suri N."/>
            <person name="Layton S.R."/>
            <person name="Hughes L.E."/>
            <person name="Garlena R.A."/>
            <person name="Russell D.A."/>
            <person name="Pope W.H."/>
            <person name="Jacobs-Sera D."/>
            <person name="Hendrix R.W."/>
            <person name="Hatfull G.F."/>
        </authorList>
    </citation>
    <scope>NUCLEOTIDE SEQUENCE [LARGE SCALE GENOMIC DNA]</scope>
</reference>
<evidence type="ECO:0000256" key="1">
    <source>
        <dbReference type="SAM" id="MobiDB-lite"/>
    </source>
</evidence>
<feature type="region of interest" description="Disordered" evidence="1">
    <location>
        <begin position="1"/>
        <end position="20"/>
    </location>
</feature>
<dbReference type="EMBL" id="MF467948">
    <property type="protein sequence ID" value="ASU03917.1"/>
    <property type="molecule type" value="Genomic_DNA"/>
</dbReference>
<sequence>MTTKKTDEPTGPCPPLNDVSEDELADTVLAEESAADFDAEEDQSA</sequence>
<protein>
    <submittedName>
        <fullName evidence="2">Uncharacterized protein</fullName>
    </submittedName>
</protein>
<keyword evidence="3" id="KW-1185">Reference proteome</keyword>
<evidence type="ECO:0000313" key="2">
    <source>
        <dbReference type="EMBL" id="ASU03917.1"/>
    </source>
</evidence>
<evidence type="ECO:0000313" key="3">
    <source>
        <dbReference type="Proteomes" id="UP000226383"/>
    </source>
</evidence>
<name>A0A223LHM6_9CAUD</name>
<dbReference type="Proteomes" id="UP000226383">
    <property type="component" value="Segment"/>
</dbReference>
<organism evidence="2 3">
    <name type="scientific">Streptomyces phage DrGrey</name>
    <dbReference type="NCBI Taxonomy" id="2024284"/>
    <lineage>
        <taxon>Viruses</taxon>
        <taxon>Duplodnaviria</taxon>
        <taxon>Heunggongvirae</taxon>
        <taxon>Uroviricota</taxon>
        <taxon>Caudoviricetes</taxon>
        <taxon>Rimavirus</taxon>
        <taxon>Rimavirus drgrey</taxon>
    </lineage>
</organism>